<reference evidence="1" key="1">
    <citation type="submission" date="2021-02" db="EMBL/GenBank/DDBJ databases">
        <authorList>
            <person name="Bekaert M."/>
        </authorList>
    </citation>
    <scope>NUCLEOTIDE SEQUENCE</scope>
    <source>
        <strain evidence="1">IoA-00</strain>
    </source>
</reference>
<name>A0A7R8CJ86_LEPSM</name>
<protein>
    <submittedName>
        <fullName evidence="1">(salmon louse) hypothetical protein</fullName>
    </submittedName>
</protein>
<accession>A0A7R8CJ86</accession>
<gene>
    <name evidence="1" type="ORF">LSAA_5450</name>
</gene>
<proteinExistence type="predicted"/>
<sequence>MKEIRNTRSLWNLCRTPHFEALMNPISLPELSSTNISMFEKIQTEREPEKIDGVQVNNSAISREENLQTNLRALTSRVQEGVTESVKSSIISGSMKSYATLLEELSVVKNI</sequence>
<organism evidence="1 2">
    <name type="scientific">Lepeophtheirus salmonis</name>
    <name type="common">Salmon louse</name>
    <name type="synonym">Caligus salmonis</name>
    <dbReference type="NCBI Taxonomy" id="72036"/>
    <lineage>
        <taxon>Eukaryota</taxon>
        <taxon>Metazoa</taxon>
        <taxon>Ecdysozoa</taxon>
        <taxon>Arthropoda</taxon>
        <taxon>Crustacea</taxon>
        <taxon>Multicrustacea</taxon>
        <taxon>Hexanauplia</taxon>
        <taxon>Copepoda</taxon>
        <taxon>Siphonostomatoida</taxon>
        <taxon>Caligidae</taxon>
        <taxon>Lepeophtheirus</taxon>
    </lineage>
</organism>
<dbReference type="EMBL" id="HG994593">
    <property type="protein sequence ID" value="CAF2839171.1"/>
    <property type="molecule type" value="Genomic_DNA"/>
</dbReference>
<dbReference type="Proteomes" id="UP000675881">
    <property type="component" value="Chromosome 14"/>
</dbReference>
<evidence type="ECO:0000313" key="1">
    <source>
        <dbReference type="EMBL" id="CAF2839171.1"/>
    </source>
</evidence>
<dbReference type="AlphaFoldDB" id="A0A7R8CJ86"/>
<keyword evidence="2" id="KW-1185">Reference proteome</keyword>
<evidence type="ECO:0000313" key="2">
    <source>
        <dbReference type="Proteomes" id="UP000675881"/>
    </source>
</evidence>